<dbReference type="STRING" id="4795.A0A225V3N8"/>
<comment type="caution">
    <text evidence="1">The sequence shown here is derived from an EMBL/GenBank/DDBJ whole genome shotgun (WGS) entry which is preliminary data.</text>
</comment>
<accession>A0A225V3N8</accession>
<reference evidence="2" key="1">
    <citation type="submission" date="2017-03" db="EMBL/GenBank/DDBJ databases">
        <title>Phytopthora megakarya and P. palmivora, two closely related causual agents of cacao black pod achieved similar genome size and gene model numbers by different mechanisms.</title>
        <authorList>
            <person name="Ali S."/>
            <person name="Shao J."/>
            <person name="Larry D.J."/>
            <person name="Kronmiller B."/>
            <person name="Shen D."/>
            <person name="Strem M.D."/>
            <person name="Melnick R.L."/>
            <person name="Guiltinan M.J."/>
            <person name="Tyler B.M."/>
            <person name="Meinhardt L.W."/>
            <person name="Bailey B.A."/>
        </authorList>
    </citation>
    <scope>NUCLEOTIDE SEQUENCE [LARGE SCALE GENOMIC DNA]</scope>
    <source>
        <strain evidence="2">zdho120</strain>
    </source>
</reference>
<dbReference type="Proteomes" id="UP000198211">
    <property type="component" value="Unassembled WGS sequence"/>
</dbReference>
<keyword evidence="2" id="KW-1185">Reference proteome</keyword>
<organism evidence="1 2">
    <name type="scientific">Phytophthora megakarya</name>
    <dbReference type="NCBI Taxonomy" id="4795"/>
    <lineage>
        <taxon>Eukaryota</taxon>
        <taxon>Sar</taxon>
        <taxon>Stramenopiles</taxon>
        <taxon>Oomycota</taxon>
        <taxon>Peronosporomycetes</taxon>
        <taxon>Peronosporales</taxon>
        <taxon>Peronosporaceae</taxon>
        <taxon>Phytophthora</taxon>
    </lineage>
</organism>
<dbReference type="PANTHER" id="PTHR11439">
    <property type="entry name" value="GAG-POL-RELATED RETROTRANSPOSON"/>
    <property type="match status" value="1"/>
</dbReference>
<gene>
    <name evidence="1" type="ORF">PHMEG_00028974</name>
</gene>
<sequence>MLYTNASFTNASEERKSITGYVSLLAGACITWKNIKQDYISLNTAESDLVAASEGVREAMWLMLLLKKLGHSSTKHIDIRHLYARDKHEAECISVTYCSTNDMIADALTKPLIQGQFEKLRLMVDVKDLEL</sequence>
<evidence type="ECO:0000313" key="2">
    <source>
        <dbReference type="Proteomes" id="UP000198211"/>
    </source>
</evidence>
<dbReference type="OrthoDB" id="126161at2759"/>
<dbReference type="EMBL" id="NBNE01008033">
    <property type="protein sequence ID" value="OWY99941.1"/>
    <property type="molecule type" value="Genomic_DNA"/>
</dbReference>
<name>A0A225V3N8_9STRA</name>
<proteinExistence type="predicted"/>
<evidence type="ECO:0000313" key="1">
    <source>
        <dbReference type="EMBL" id="OWY99941.1"/>
    </source>
</evidence>
<dbReference type="AlphaFoldDB" id="A0A225V3N8"/>
<protein>
    <submittedName>
        <fullName evidence="1">Retrotransposon Tca5 Polyprotein</fullName>
    </submittedName>
</protein>
<dbReference type="CDD" id="cd09272">
    <property type="entry name" value="RNase_HI_RT_Ty1"/>
    <property type="match status" value="1"/>
</dbReference>